<sequence>MPTPTLGYLFFLGKLFFIYLESQHLTYKVNIRAHPRAPI</sequence>
<dbReference type="Proteomes" id="UP000828118">
    <property type="component" value="Segment"/>
</dbReference>
<accession>A0AAE7RKH0</accession>
<evidence type="ECO:0000313" key="2">
    <source>
        <dbReference type="Proteomes" id="UP000828118"/>
    </source>
</evidence>
<dbReference type="EMBL" id="MW633168">
    <property type="protein sequence ID" value="QVW28038.1"/>
    <property type="molecule type" value="Genomic_DNA"/>
</dbReference>
<protein>
    <submittedName>
        <fullName evidence="1">Uncharacterized protein</fullName>
    </submittedName>
</protein>
<keyword evidence="2" id="KW-1185">Reference proteome</keyword>
<evidence type="ECO:0000313" key="1">
    <source>
        <dbReference type="EMBL" id="QVW28038.1"/>
    </source>
</evidence>
<reference evidence="1 2" key="1">
    <citation type="submission" date="2021-02" db="EMBL/GenBank/DDBJ databases">
        <title>Isolation and Efficacy of Vancomycin Resistant Enterococci-specific Bacteriophages in Wax Moth Larvae Model Galleria mellonella.</title>
        <authorList>
            <person name="El Haddad L."/>
            <person name="Harb C.P."/>
            <person name="Clark J.R."/>
            <person name="Terwilliger A.L."/>
            <person name="Chaftari C."/>
            <person name="Duna M."/>
            <person name="Youssef S."/>
            <person name="Stibich M."/>
            <person name="Maresso A."/>
            <person name="Chemaly R.F."/>
        </authorList>
    </citation>
    <scope>NUCLEOTIDE SEQUENCE [LARGE SCALE GENOMIC DNA]</scope>
</reference>
<organism evidence="1 2">
    <name type="scientific">Enterococcus phage MDA2</name>
    <dbReference type="NCBI Taxonomy" id="2816459"/>
    <lineage>
        <taxon>Viruses</taxon>
        <taxon>Duplodnaviria</taxon>
        <taxon>Heunggongvirae</taxon>
        <taxon>Uroviricota</taxon>
        <taxon>Caudoviricetes</taxon>
        <taxon>Herelleviridae</taxon>
        <taxon>Brockvirinae</taxon>
        <taxon>Kochikohdavirus</taxon>
        <taxon>Kochikohdavirus mda2</taxon>
    </lineage>
</organism>
<name>A0AAE7RKH0_9CAUD</name>
<proteinExistence type="predicted"/>